<protein>
    <submittedName>
        <fullName evidence="2">Uncharacterized protein</fullName>
    </submittedName>
</protein>
<feature type="compositionally biased region" description="Low complexity" evidence="1">
    <location>
        <begin position="28"/>
        <end position="43"/>
    </location>
</feature>
<name>A0A4U8V016_STECR</name>
<comment type="caution">
    <text evidence="2">The sequence shown here is derived from an EMBL/GenBank/DDBJ whole genome shotgun (WGS) entry which is preliminary data.</text>
</comment>
<evidence type="ECO:0000313" key="3">
    <source>
        <dbReference type="Proteomes" id="UP000298663"/>
    </source>
</evidence>
<dbReference type="Proteomes" id="UP000298663">
    <property type="component" value="Unassembled WGS sequence"/>
</dbReference>
<reference evidence="2 3" key="1">
    <citation type="journal article" date="2015" name="Genome Biol.">
        <title>Comparative genomics of Steinernema reveals deeply conserved gene regulatory networks.</title>
        <authorList>
            <person name="Dillman A.R."/>
            <person name="Macchietto M."/>
            <person name="Porter C.F."/>
            <person name="Rogers A."/>
            <person name="Williams B."/>
            <person name="Antoshechkin I."/>
            <person name="Lee M.M."/>
            <person name="Goodwin Z."/>
            <person name="Lu X."/>
            <person name="Lewis E.E."/>
            <person name="Goodrich-Blair H."/>
            <person name="Stock S.P."/>
            <person name="Adams B.J."/>
            <person name="Sternberg P.W."/>
            <person name="Mortazavi A."/>
        </authorList>
    </citation>
    <scope>NUCLEOTIDE SEQUENCE [LARGE SCALE GENOMIC DNA]</scope>
    <source>
        <strain evidence="2 3">ALL</strain>
    </source>
</reference>
<gene>
    <name evidence="2" type="ORF">L596_005670</name>
</gene>
<evidence type="ECO:0000313" key="2">
    <source>
        <dbReference type="EMBL" id="TMS39092.1"/>
    </source>
</evidence>
<reference evidence="2 3" key="2">
    <citation type="journal article" date="2019" name="G3 (Bethesda)">
        <title>Hybrid Assembly of the Genome of the Entomopathogenic Nematode Steinernema carpocapsae Identifies the X-Chromosome.</title>
        <authorList>
            <person name="Serra L."/>
            <person name="Macchietto M."/>
            <person name="Macias-Munoz A."/>
            <person name="McGill C.J."/>
            <person name="Rodriguez I.M."/>
            <person name="Rodriguez B."/>
            <person name="Murad R."/>
            <person name="Mortazavi A."/>
        </authorList>
    </citation>
    <scope>NUCLEOTIDE SEQUENCE [LARGE SCALE GENOMIC DNA]</scope>
    <source>
        <strain evidence="2 3">ALL</strain>
    </source>
</reference>
<feature type="region of interest" description="Disordered" evidence="1">
    <location>
        <begin position="1"/>
        <end position="80"/>
    </location>
</feature>
<sequence length="80" mass="8729">MDAANSERSGRSSTFSIATRPDKAKEIMPPAMHPMQQHPQQAQSATSPTTSPLGACEDETQQSKKEYSGRRNRASLTHSV</sequence>
<dbReference type="EMBL" id="AZBU02000001">
    <property type="protein sequence ID" value="TMS39092.1"/>
    <property type="molecule type" value="Genomic_DNA"/>
</dbReference>
<evidence type="ECO:0000256" key="1">
    <source>
        <dbReference type="SAM" id="MobiDB-lite"/>
    </source>
</evidence>
<organism evidence="2 3">
    <name type="scientific">Steinernema carpocapsae</name>
    <name type="common">Entomopathogenic nematode</name>
    <dbReference type="NCBI Taxonomy" id="34508"/>
    <lineage>
        <taxon>Eukaryota</taxon>
        <taxon>Metazoa</taxon>
        <taxon>Ecdysozoa</taxon>
        <taxon>Nematoda</taxon>
        <taxon>Chromadorea</taxon>
        <taxon>Rhabditida</taxon>
        <taxon>Tylenchina</taxon>
        <taxon>Panagrolaimomorpha</taxon>
        <taxon>Strongyloidoidea</taxon>
        <taxon>Steinernematidae</taxon>
        <taxon>Steinernema</taxon>
    </lineage>
</organism>
<proteinExistence type="predicted"/>
<keyword evidence="3" id="KW-1185">Reference proteome</keyword>
<accession>A0A4U8V016</accession>
<dbReference type="AlphaFoldDB" id="A0A4U8V016"/>